<feature type="domain" description="Protein kinase" evidence="12">
    <location>
        <begin position="240"/>
        <end position="507"/>
    </location>
</feature>
<evidence type="ECO:0000256" key="4">
    <source>
        <dbReference type="ARBA" id="ARBA00022692"/>
    </source>
</evidence>
<feature type="transmembrane region" description="Helical" evidence="11">
    <location>
        <begin position="752"/>
        <end position="774"/>
    </location>
</feature>
<dbReference type="Pfam" id="PF07714">
    <property type="entry name" value="PK_Tyr_Ser-Thr"/>
    <property type="match status" value="1"/>
</dbReference>
<evidence type="ECO:0000256" key="8">
    <source>
        <dbReference type="ARBA" id="ARBA00023136"/>
    </source>
</evidence>
<keyword evidence="4 11" id="KW-0812">Transmembrane</keyword>
<feature type="transmembrane region" description="Helical" evidence="11">
    <location>
        <begin position="83"/>
        <end position="104"/>
    </location>
</feature>
<dbReference type="PANTHER" id="PTHR47209:SF1">
    <property type="entry name" value="OS06G0639500 PROTEIN"/>
    <property type="match status" value="1"/>
</dbReference>
<evidence type="ECO:0000256" key="9">
    <source>
        <dbReference type="ARBA" id="ARBA00025198"/>
    </source>
</evidence>
<evidence type="ECO:0000256" key="5">
    <source>
        <dbReference type="ARBA" id="ARBA00022781"/>
    </source>
</evidence>
<dbReference type="EMBL" id="LS974617">
    <property type="protein sequence ID" value="CAG7886530.1"/>
    <property type="molecule type" value="Genomic_DNA"/>
</dbReference>
<evidence type="ECO:0000313" key="14">
    <source>
        <dbReference type="Proteomes" id="UP000694005"/>
    </source>
</evidence>
<evidence type="ECO:0000256" key="10">
    <source>
        <dbReference type="SAM" id="MobiDB-lite"/>
    </source>
</evidence>
<proteinExistence type="predicted"/>
<keyword evidence="3" id="KW-0138">CF(0)</keyword>
<reference evidence="13 14" key="1">
    <citation type="submission" date="2021-07" db="EMBL/GenBank/DDBJ databases">
        <authorList>
            <consortium name="Genoscope - CEA"/>
            <person name="William W."/>
        </authorList>
    </citation>
    <scope>NUCLEOTIDE SEQUENCE [LARGE SCALE GENOMIC DNA]</scope>
</reference>
<dbReference type="Gene3D" id="1.10.510.10">
    <property type="entry name" value="Transferase(Phosphotransferase) domain 1"/>
    <property type="match status" value="1"/>
</dbReference>
<comment type="subcellular location">
    <subcellularLocation>
        <location evidence="1">Membrane</location>
        <topology evidence="1">Single-pass membrane protein</topology>
    </subcellularLocation>
</comment>
<dbReference type="AlphaFoldDB" id="A0A8D9GT46"/>
<organism evidence="13 14">
    <name type="scientific">Brassica campestris</name>
    <name type="common">Field mustard</name>
    <dbReference type="NCBI Taxonomy" id="3711"/>
    <lineage>
        <taxon>Eukaryota</taxon>
        <taxon>Viridiplantae</taxon>
        <taxon>Streptophyta</taxon>
        <taxon>Embryophyta</taxon>
        <taxon>Tracheophyta</taxon>
        <taxon>Spermatophyta</taxon>
        <taxon>Magnoliopsida</taxon>
        <taxon>eudicotyledons</taxon>
        <taxon>Gunneridae</taxon>
        <taxon>Pentapetalae</taxon>
        <taxon>rosids</taxon>
        <taxon>malvids</taxon>
        <taxon>Brassicales</taxon>
        <taxon>Brassicaceae</taxon>
        <taxon>Brassiceae</taxon>
        <taxon>Brassica</taxon>
    </lineage>
</organism>
<sequence>MANSIMASSKPLISLSSSTQPTRVNLPKSIKLPQIPKPISSSSSSSSLSSKALSFSSATVKSLALIAALAPPSMAEAMEKAQLFDFNLTLPIIVVEFLFLMFALDKVYYSPLGNFMDKRDGEIKEKLASVKDTSTEVKALDEQAAAVMRAARAEIAAALNKMKKETEVSIICLLSSPSLPSKALIRRLVTCETIFFFLVSDMDSKIAAQKPDDSEYEIIEGGSESALATGTSPWMNSATLKLRHRIGRGPFGDVWLATHHQSTEDYDEHHEVAIKMLHPIKEDQRKVVVDKFEDLFSKCQGVESVCLLRGVSSISGRICIIMKFYEGCVGDKMARLKGGKLSLPDVLRYGVDLVTGILELHSKGFLILNLKPSNFLLSDNDKAILGDVGVPYLLLSIPLPSSDMTMRLGTPNYMAPEQWQPELRGPMSFETDSWGFGCSVVEMLTGVQPWSGKSADEIYDLVVRKQEKISIPSGIPPPLENLLRGCFMYDLRSRPSMTDILHVLKSLQNSEDEEVWRGIDSREIRKSSATLGYTEWFLSKDHLLVGDTVRSRKPANSFKHENMDVPEGTVVGLERDTDPDEFALVKVHGVHDPLRVHVSVLERVTNGLAAGDWVRLKDGEDKRHSLVGVIHSIDREGNVAVGFIGLPTLWKGTSSQLQMAKGYSVGQFVKIKANVVIPRFKWMRKGRGIWATGRISKVLPNGCLEVEFPGALPFGEERGSSCLADPAEVEVVDFNTCEGVVKKYQHLEDFHWAVRPLLIAMGLLTAMKLGLFVGKKAGRSKDGKQRDGSGGQGGDCQIVDGQDSGKSKWLVFSV</sequence>
<dbReference type="GO" id="GO:0045259">
    <property type="term" value="C:proton-transporting ATP synthase complex"/>
    <property type="evidence" value="ECO:0007669"/>
    <property type="project" value="UniProtKB-KW"/>
</dbReference>
<dbReference type="Proteomes" id="UP000694005">
    <property type="component" value="Chromosome A01"/>
</dbReference>
<dbReference type="InterPro" id="IPR053293">
    <property type="entry name" value="OCM_Kinase"/>
</dbReference>
<dbReference type="Pfam" id="PF00430">
    <property type="entry name" value="ATP-synt_B"/>
    <property type="match status" value="1"/>
</dbReference>
<dbReference type="PROSITE" id="PS50011">
    <property type="entry name" value="PROTEIN_KINASE_DOM"/>
    <property type="match status" value="1"/>
</dbReference>
<name>A0A8D9GT46_BRACM</name>
<dbReference type="GO" id="GO:0005524">
    <property type="term" value="F:ATP binding"/>
    <property type="evidence" value="ECO:0007669"/>
    <property type="project" value="InterPro"/>
</dbReference>
<gene>
    <name evidence="13" type="ORF">BRAPAZ1V2_A01P06060.2</name>
</gene>
<accession>A0A8D9GT46</accession>
<evidence type="ECO:0000256" key="7">
    <source>
        <dbReference type="ARBA" id="ARBA00023065"/>
    </source>
</evidence>
<evidence type="ECO:0000256" key="2">
    <source>
        <dbReference type="ARBA" id="ARBA00022448"/>
    </source>
</evidence>
<keyword evidence="8 11" id="KW-0472">Membrane</keyword>
<dbReference type="InterPro" id="IPR001245">
    <property type="entry name" value="Ser-Thr/Tyr_kinase_cat_dom"/>
</dbReference>
<evidence type="ECO:0000313" key="13">
    <source>
        <dbReference type="EMBL" id="CAG7886530.1"/>
    </source>
</evidence>
<dbReference type="InterPro" id="IPR002146">
    <property type="entry name" value="ATP_synth_b/b'su_bac/chlpt"/>
</dbReference>
<evidence type="ECO:0000256" key="3">
    <source>
        <dbReference type="ARBA" id="ARBA00022547"/>
    </source>
</evidence>
<keyword evidence="5" id="KW-0375">Hydrogen ion transport</keyword>
<evidence type="ECO:0000256" key="6">
    <source>
        <dbReference type="ARBA" id="ARBA00022989"/>
    </source>
</evidence>
<dbReference type="GO" id="GO:0015078">
    <property type="term" value="F:proton transmembrane transporter activity"/>
    <property type="evidence" value="ECO:0007669"/>
    <property type="project" value="InterPro"/>
</dbReference>
<comment type="function">
    <text evidence="9">F(1)F(0) ATP synthase produces ATP from ADP in the presence of a proton or sodium gradient. F-type ATPases consist of two structural domains, F(1) containing the extramembraneous catalytic core and F(0) containing the membrane proton channel, linked together by a central stalk and a peripheral stalk. During catalysis, ATP synthesis in the catalytic domain of F(1) is coupled via a rotary mechanism of the central stalk subunits to proton translocation.</text>
</comment>
<evidence type="ECO:0000259" key="12">
    <source>
        <dbReference type="PROSITE" id="PS50011"/>
    </source>
</evidence>
<keyword evidence="2" id="KW-0813">Transport</keyword>
<dbReference type="InterPro" id="IPR011009">
    <property type="entry name" value="Kinase-like_dom_sf"/>
</dbReference>
<dbReference type="Gene3D" id="3.30.200.20">
    <property type="entry name" value="Phosphorylase Kinase, domain 1"/>
    <property type="match status" value="1"/>
</dbReference>
<feature type="region of interest" description="Disordered" evidence="10">
    <location>
        <begin position="778"/>
        <end position="814"/>
    </location>
</feature>
<keyword evidence="6 11" id="KW-1133">Transmembrane helix</keyword>
<keyword evidence="7" id="KW-0406">Ion transport</keyword>
<dbReference type="GO" id="GO:0004672">
    <property type="term" value="F:protein kinase activity"/>
    <property type="evidence" value="ECO:0007669"/>
    <property type="project" value="InterPro"/>
</dbReference>
<dbReference type="PANTHER" id="PTHR47209">
    <property type="entry name" value="OS06G0639500 PROTEIN"/>
    <property type="match status" value="1"/>
</dbReference>
<dbReference type="InterPro" id="IPR000719">
    <property type="entry name" value="Prot_kinase_dom"/>
</dbReference>
<evidence type="ECO:0000256" key="11">
    <source>
        <dbReference type="SAM" id="Phobius"/>
    </source>
</evidence>
<dbReference type="SUPFAM" id="SSF56112">
    <property type="entry name" value="Protein kinase-like (PK-like)"/>
    <property type="match status" value="1"/>
</dbReference>
<dbReference type="Gramene" id="A01p06060.2_BraZ1">
    <property type="protein sequence ID" value="A01p06060.2_BraZ1.CDS"/>
    <property type="gene ID" value="A01g06060.2_BraZ1"/>
</dbReference>
<evidence type="ECO:0000256" key="1">
    <source>
        <dbReference type="ARBA" id="ARBA00004167"/>
    </source>
</evidence>
<dbReference type="GO" id="GO:0015986">
    <property type="term" value="P:proton motive force-driven ATP synthesis"/>
    <property type="evidence" value="ECO:0007669"/>
    <property type="project" value="InterPro"/>
</dbReference>
<protein>
    <recommendedName>
        <fullName evidence="12">Protein kinase domain-containing protein</fullName>
    </recommendedName>
</protein>